<accession>A0A4Y9Y4B5</accession>
<dbReference type="Proteomes" id="UP000298327">
    <property type="component" value="Unassembled WGS sequence"/>
</dbReference>
<gene>
    <name evidence="2" type="ORF">EVG20_g8589</name>
</gene>
<reference evidence="2 3" key="1">
    <citation type="submission" date="2019-02" db="EMBL/GenBank/DDBJ databases">
        <title>Genome sequencing of the rare red list fungi Dentipellis fragilis.</title>
        <authorList>
            <person name="Buettner E."/>
            <person name="Kellner H."/>
        </authorList>
    </citation>
    <scope>NUCLEOTIDE SEQUENCE [LARGE SCALE GENOMIC DNA]</scope>
    <source>
        <strain evidence="2 3">DSM 105465</strain>
    </source>
</reference>
<keyword evidence="3" id="KW-1185">Reference proteome</keyword>
<evidence type="ECO:0000256" key="1">
    <source>
        <dbReference type="SAM" id="MobiDB-lite"/>
    </source>
</evidence>
<name>A0A4Y9Y4B5_9AGAM</name>
<sequence>MFRRVAVTTRMQVSAASRTLAVRQLHSSPIVAKSAAEKVKEVVHEVNLKVGKGLASAIETGQEVTEKTKGKLGTTKEKAGQTKEDVKAKTKETAEQAAQKKNELKSEVNDQLR</sequence>
<dbReference type="Gene3D" id="1.10.287.700">
    <property type="entry name" value="Helix hairpin bin"/>
    <property type="match status" value="1"/>
</dbReference>
<feature type="region of interest" description="Disordered" evidence="1">
    <location>
        <begin position="66"/>
        <end position="113"/>
    </location>
</feature>
<evidence type="ECO:0000313" key="3">
    <source>
        <dbReference type="Proteomes" id="UP000298327"/>
    </source>
</evidence>
<dbReference type="STRING" id="205917.A0A4Y9Y4B5"/>
<evidence type="ECO:0000313" key="2">
    <source>
        <dbReference type="EMBL" id="TFY57334.1"/>
    </source>
</evidence>
<dbReference type="OrthoDB" id="4023585at2759"/>
<organism evidence="2 3">
    <name type="scientific">Dentipellis fragilis</name>
    <dbReference type="NCBI Taxonomy" id="205917"/>
    <lineage>
        <taxon>Eukaryota</taxon>
        <taxon>Fungi</taxon>
        <taxon>Dikarya</taxon>
        <taxon>Basidiomycota</taxon>
        <taxon>Agaricomycotina</taxon>
        <taxon>Agaricomycetes</taxon>
        <taxon>Russulales</taxon>
        <taxon>Hericiaceae</taxon>
        <taxon>Dentipellis</taxon>
    </lineage>
</organism>
<proteinExistence type="predicted"/>
<protein>
    <submittedName>
        <fullName evidence="2">Uncharacterized protein</fullName>
    </submittedName>
</protein>
<comment type="caution">
    <text evidence="2">The sequence shown here is derived from an EMBL/GenBank/DDBJ whole genome shotgun (WGS) entry which is preliminary data.</text>
</comment>
<dbReference type="EMBL" id="SEOQ01000758">
    <property type="protein sequence ID" value="TFY57334.1"/>
    <property type="molecule type" value="Genomic_DNA"/>
</dbReference>
<dbReference type="AlphaFoldDB" id="A0A4Y9Y4B5"/>